<dbReference type="SUPFAM" id="SSF46626">
    <property type="entry name" value="Cytochrome c"/>
    <property type="match status" value="1"/>
</dbReference>
<keyword evidence="9" id="KW-1185">Reference proteome</keyword>
<dbReference type="PRINTS" id="PR00607">
    <property type="entry name" value="CYTCHROMECIE"/>
</dbReference>
<keyword evidence="5 6" id="KW-0408">Iron</keyword>
<keyword evidence="4" id="KW-0249">Electron transport</keyword>
<dbReference type="InterPro" id="IPR009056">
    <property type="entry name" value="Cyt_c-like_dom"/>
</dbReference>
<protein>
    <submittedName>
        <fullName evidence="8">Cytochrome c5 family protein</fullName>
    </submittedName>
</protein>
<name>A0A6M2BRE3_9GAMM</name>
<accession>A0A6M2BRE3</accession>
<keyword evidence="2 6" id="KW-0349">Heme</keyword>
<evidence type="ECO:0000256" key="5">
    <source>
        <dbReference type="ARBA" id="ARBA00023004"/>
    </source>
</evidence>
<dbReference type="GO" id="GO:0005506">
    <property type="term" value="F:iron ion binding"/>
    <property type="evidence" value="ECO:0007669"/>
    <property type="project" value="InterPro"/>
</dbReference>
<dbReference type="PROSITE" id="PS51007">
    <property type="entry name" value="CYTC"/>
    <property type="match status" value="1"/>
</dbReference>
<comment type="caution">
    <text evidence="8">The sequence shown here is derived from an EMBL/GenBank/DDBJ whole genome shotgun (WGS) entry which is preliminary data.</text>
</comment>
<proteinExistence type="predicted"/>
<dbReference type="EMBL" id="JAAMOW010000004">
    <property type="protein sequence ID" value="NGY04914.1"/>
    <property type="molecule type" value="Genomic_DNA"/>
</dbReference>
<dbReference type="AlphaFoldDB" id="A0A6M2BRE3"/>
<dbReference type="GO" id="GO:0020037">
    <property type="term" value="F:heme binding"/>
    <property type="evidence" value="ECO:0007669"/>
    <property type="project" value="InterPro"/>
</dbReference>
<dbReference type="InterPro" id="IPR002323">
    <property type="entry name" value="Cyt_CIE"/>
</dbReference>
<evidence type="ECO:0000256" key="4">
    <source>
        <dbReference type="ARBA" id="ARBA00022982"/>
    </source>
</evidence>
<evidence type="ECO:0000313" key="8">
    <source>
        <dbReference type="EMBL" id="NGY04914.1"/>
    </source>
</evidence>
<evidence type="ECO:0000256" key="1">
    <source>
        <dbReference type="ARBA" id="ARBA00022448"/>
    </source>
</evidence>
<evidence type="ECO:0000313" key="9">
    <source>
        <dbReference type="Proteomes" id="UP000472676"/>
    </source>
</evidence>
<feature type="domain" description="Cytochrome c" evidence="7">
    <location>
        <begin position="63"/>
        <end position="145"/>
    </location>
</feature>
<reference evidence="8 9" key="1">
    <citation type="journal article" date="2014" name="Int. J. Syst. Evol. Microbiol.">
        <title>Solimonas terrae sp. nov., isolated from soil.</title>
        <authorList>
            <person name="Kim S.J."/>
            <person name="Moon J.Y."/>
            <person name="Weon H.Y."/>
            <person name="Ahn J.H."/>
            <person name="Chen W.M."/>
            <person name="Kwon S.W."/>
        </authorList>
    </citation>
    <scope>NUCLEOTIDE SEQUENCE [LARGE SCALE GENOMIC DNA]</scope>
    <source>
        <strain evidence="8 9">KIS83-12</strain>
    </source>
</reference>
<evidence type="ECO:0000256" key="3">
    <source>
        <dbReference type="ARBA" id="ARBA00022723"/>
    </source>
</evidence>
<evidence type="ECO:0000256" key="6">
    <source>
        <dbReference type="PROSITE-ProRule" id="PRU00433"/>
    </source>
</evidence>
<keyword evidence="3 6" id="KW-0479">Metal-binding</keyword>
<dbReference type="PANTHER" id="PTHR40942">
    <property type="match status" value="1"/>
</dbReference>
<organism evidence="8 9">
    <name type="scientific">Solimonas terrae</name>
    <dbReference type="NCBI Taxonomy" id="1396819"/>
    <lineage>
        <taxon>Bacteria</taxon>
        <taxon>Pseudomonadati</taxon>
        <taxon>Pseudomonadota</taxon>
        <taxon>Gammaproteobacteria</taxon>
        <taxon>Nevskiales</taxon>
        <taxon>Nevskiaceae</taxon>
        <taxon>Solimonas</taxon>
    </lineage>
</organism>
<dbReference type="GO" id="GO:0009055">
    <property type="term" value="F:electron transfer activity"/>
    <property type="evidence" value="ECO:0007669"/>
    <property type="project" value="InterPro"/>
</dbReference>
<dbReference type="Pfam" id="PF13442">
    <property type="entry name" value="Cytochrome_CBB3"/>
    <property type="match status" value="1"/>
</dbReference>
<gene>
    <name evidence="8" type="ORF">G7Y85_09060</name>
</gene>
<dbReference type="Gene3D" id="1.10.760.10">
    <property type="entry name" value="Cytochrome c-like domain"/>
    <property type="match status" value="1"/>
</dbReference>
<evidence type="ECO:0000256" key="2">
    <source>
        <dbReference type="ARBA" id="ARBA00022617"/>
    </source>
</evidence>
<dbReference type="PANTHER" id="PTHR40942:SF4">
    <property type="entry name" value="CYTOCHROME C5"/>
    <property type="match status" value="1"/>
</dbReference>
<dbReference type="InterPro" id="IPR036909">
    <property type="entry name" value="Cyt_c-like_dom_sf"/>
</dbReference>
<keyword evidence="1" id="KW-0813">Transport</keyword>
<sequence length="147" mass="15146">MVLGILVAIAFVCAFAARLLDSGNEHEEPQAQARLEDRIKPVATVVTDPSVLVKLAAAAQAARPAMTGDQVYAKVCTGCHAAGVLGAPKVGDKADWGARLKSQGGVDGLLKKAISGINSMPPRGGDASLSDDEMKGAIEHMLKQTGL</sequence>
<evidence type="ECO:0000259" key="7">
    <source>
        <dbReference type="PROSITE" id="PS51007"/>
    </source>
</evidence>
<dbReference type="Proteomes" id="UP000472676">
    <property type="component" value="Unassembled WGS sequence"/>
</dbReference>